<dbReference type="WBParaSite" id="PS1159_v2.g22371.t1">
    <property type="protein sequence ID" value="PS1159_v2.g22371.t1"/>
    <property type="gene ID" value="PS1159_v2.g22371"/>
</dbReference>
<reference evidence="2" key="1">
    <citation type="submission" date="2022-11" db="UniProtKB">
        <authorList>
            <consortium name="WormBaseParasite"/>
        </authorList>
    </citation>
    <scope>IDENTIFICATION</scope>
</reference>
<protein>
    <submittedName>
        <fullName evidence="2">Uncharacterized protein</fullName>
    </submittedName>
</protein>
<organism evidence="1 2">
    <name type="scientific">Panagrolaimus sp. PS1159</name>
    <dbReference type="NCBI Taxonomy" id="55785"/>
    <lineage>
        <taxon>Eukaryota</taxon>
        <taxon>Metazoa</taxon>
        <taxon>Ecdysozoa</taxon>
        <taxon>Nematoda</taxon>
        <taxon>Chromadorea</taxon>
        <taxon>Rhabditida</taxon>
        <taxon>Tylenchina</taxon>
        <taxon>Panagrolaimomorpha</taxon>
        <taxon>Panagrolaimoidea</taxon>
        <taxon>Panagrolaimidae</taxon>
        <taxon>Panagrolaimus</taxon>
    </lineage>
</organism>
<evidence type="ECO:0000313" key="2">
    <source>
        <dbReference type="WBParaSite" id="PS1159_v2.g22371.t1"/>
    </source>
</evidence>
<evidence type="ECO:0000313" key="1">
    <source>
        <dbReference type="Proteomes" id="UP000887580"/>
    </source>
</evidence>
<proteinExistence type="predicted"/>
<sequence>MNFFKLLLIFASLLFGSFGQRFLRHSINDDALIDEKDSDDNLLSSSDGLNAQQVDGDVKLTGYIEEIELELKYKELKFEFCSERIAQNRQRCMDQR</sequence>
<dbReference type="Proteomes" id="UP000887580">
    <property type="component" value="Unplaced"/>
</dbReference>
<name>A0AC35FYW1_9BILA</name>
<accession>A0AC35FYW1</accession>